<dbReference type="CDD" id="cd00761">
    <property type="entry name" value="Glyco_tranf_GTA_type"/>
    <property type="match status" value="1"/>
</dbReference>
<dbReference type="EC" id="2.4.-.-" evidence="5"/>
<evidence type="ECO:0000256" key="1">
    <source>
        <dbReference type="ARBA" id="ARBA00006739"/>
    </source>
</evidence>
<comment type="caution">
    <text evidence="5">The sequence shown here is derived from an EMBL/GenBank/DDBJ whole genome shotgun (WGS) entry which is preliminary data.</text>
</comment>
<protein>
    <submittedName>
        <fullName evidence="5">Glycosyltransferase family 2 protein</fullName>
        <ecNumber evidence="5">2.4.-.-</ecNumber>
    </submittedName>
</protein>
<keyword evidence="2 5" id="KW-0328">Glycosyltransferase</keyword>
<reference evidence="5 6" key="1">
    <citation type="submission" date="2024-08" db="EMBL/GenBank/DDBJ databases">
        <title>Sulfate-reducing bacteria isolated from formation water of the oil field in Kazakhstan and description of Pseudodesulfovibrio sp.</title>
        <authorList>
            <person name="Bidzhieva S.K."/>
            <person name="Tourova T.P."/>
            <person name="Grouzdev D.S."/>
            <person name="Beletsky A.V."/>
            <person name="Sokolova D.S."/>
            <person name="Samigullina S.R."/>
            <person name="Poltaraus A.B."/>
            <person name="Avtukh A.N."/>
            <person name="Tereshina V.M."/>
            <person name="Zhaparov N.S."/>
            <person name="Mardanov A.V."/>
            <person name="Nazina T.N."/>
        </authorList>
    </citation>
    <scope>NUCLEOTIDE SEQUENCE [LARGE SCALE GENOMIC DNA]</scope>
    <source>
        <strain evidence="5 6">9FUS</strain>
    </source>
</reference>
<dbReference type="PANTHER" id="PTHR43179">
    <property type="entry name" value="RHAMNOSYLTRANSFERASE WBBL"/>
    <property type="match status" value="1"/>
</dbReference>
<dbReference type="RefSeq" id="WP_371385741.1">
    <property type="nucleotide sequence ID" value="NZ_JBGLYH010000010.1"/>
</dbReference>
<feature type="domain" description="Glycosyltransferase 2-like" evidence="4">
    <location>
        <begin position="253"/>
        <end position="393"/>
    </location>
</feature>
<accession>A0ABV4JZR2</accession>
<organism evidence="5 6">
    <name type="scientific">Pseudodesulfovibrio karagichevae</name>
    <dbReference type="NCBI Taxonomy" id="3239305"/>
    <lineage>
        <taxon>Bacteria</taxon>
        <taxon>Pseudomonadati</taxon>
        <taxon>Thermodesulfobacteriota</taxon>
        <taxon>Desulfovibrionia</taxon>
        <taxon>Desulfovibrionales</taxon>
        <taxon>Desulfovibrionaceae</taxon>
    </lineage>
</organism>
<dbReference type="EMBL" id="JBGLYH010000010">
    <property type="protein sequence ID" value="MEZ7196202.1"/>
    <property type="molecule type" value="Genomic_DNA"/>
</dbReference>
<dbReference type="SUPFAM" id="SSF53448">
    <property type="entry name" value="Nucleotide-diphospho-sugar transferases"/>
    <property type="match status" value="1"/>
</dbReference>
<evidence type="ECO:0000256" key="2">
    <source>
        <dbReference type="ARBA" id="ARBA00022676"/>
    </source>
</evidence>
<dbReference type="InterPro" id="IPR001173">
    <property type="entry name" value="Glyco_trans_2-like"/>
</dbReference>
<proteinExistence type="inferred from homology"/>
<evidence type="ECO:0000259" key="4">
    <source>
        <dbReference type="Pfam" id="PF00535"/>
    </source>
</evidence>
<keyword evidence="6" id="KW-1185">Reference proteome</keyword>
<keyword evidence="3 5" id="KW-0808">Transferase</keyword>
<sequence>MSRAVTDDLTAMATMGRGHLIAAAQSAFRAAEAGDPDGVELGARLLCMAWAEFPVDGALAGQIVRLAGSLPAVRGLLQPEGLRLAARVAQGDGSGNLAEVERLFSLGEYEDMARCLEDAAPHGPLLPVVRQAVHFQGILSNFDWLERFLETACAPVEAELAELLLAGVWLAAGRFERAAAAYGRIAARCGLPLWGMRQAAALAGAGRTERAMAALAAVLKDFPGHTSALQCLDGLAFPPERGARLDGGCAVSIYSYNKADELRRTLDSVLASDLGSDVGEVAVRVLVNGSTDGSQAVAEAARDRFAGRLEVISLPVNVGAPAARNWLMDAALRAGDRWIVYLDDDVLVPGDWLAGLAAGVRDFPEAGVWGCRVADVRSPGLTQHGDGFLLPPEEAARRGERLMLAEPCVEVMAEPLLGYRRYAASVTGCCHLFETASLANSGGFDLLFSPSQCDDLDLDLRRLGQGLPAAYLGDVRITHLRESTHFLKLSEGAAAQSRMHRRQLDERHVPVLDALCATQRAVVRADLAAQRERLQRAGLLPASS</sequence>
<dbReference type="PANTHER" id="PTHR43179:SF12">
    <property type="entry name" value="GALACTOFURANOSYLTRANSFERASE GLFT2"/>
    <property type="match status" value="1"/>
</dbReference>
<dbReference type="GO" id="GO:0016757">
    <property type="term" value="F:glycosyltransferase activity"/>
    <property type="evidence" value="ECO:0007669"/>
    <property type="project" value="UniProtKB-KW"/>
</dbReference>
<dbReference type="InterPro" id="IPR029044">
    <property type="entry name" value="Nucleotide-diphossugar_trans"/>
</dbReference>
<evidence type="ECO:0000313" key="6">
    <source>
        <dbReference type="Proteomes" id="UP001568698"/>
    </source>
</evidence>
<evidence type="ECO:0000313" key="5">
    <source>
        <dbReference type="EMBL" id="MEZ7196202.1"/>
    </source>
</evidence>
<gene>
    <name evidence="5" type="ORF">AB6M95_05535</name>
</gene>
<dbReference type="Gene3D" id="3.90.550.10">
    <property type="entry name" value="Spore Coat Polysaccharide Biosynthesis Protein SpsA, Chain A"/>
    <property type="match status" value="1"/>
</dbReference>
<dbReference type="Pfam" id="PF00535">
    <property type="entry name" value="Glycos_transf_2"/>
    <property type="match status" value="1"/>
</dbReference>
<evidence type="ECO:0000256" key="3">
    <source>
        <dbReference type="ARBA" id="ARBA00022679"/>
    </source>
</evidence>
<dbReference type="Proteomes" id="UP001568698">
    <property type="component" value="Unassembled WGS sequence"/>
</dbReference>
<comment type="similarity">
    <text evidence="1">Belongs to the glycosyltransferase 2 family.</text>
</comment>
<name>A0ABV4JZR2_9BACT</name>